<sequence>MRMLYEDILKMSRIFW</sequence>
<accession>A0A0A9FES8</accession>
<dbReference type="EMBL" id="GBRH01187029">
    <property type="protein sequence ID" value="JAE10867.1"/>
    <property type="molecule type" value="Transcribed_RNA"/>
</dbReference>
<dbReference type="AlphaFoldDB" id="A0A0A9FES8"/>
<organism evidence="1">
    <name type="scientific">Arundo donax</name>
    <name type="common">Giant reed</name>
    <name type="synonym">Donax arundinaceus</name>
    <dbReference type="NCBI Taxonomy" id="35708"/>
    <lineage>
        <taxon>Eukaryota</taxon>
        <taxon>Viridiplantae</taxon>
        <taxon>Streptophyta</taxon>
        <taxon>Embryophyta</taxon>
        <taxon>Tracheophyta</taxon>
        <taxon>Spermatophyta</taxon>
        <taxon>Magnoliopsida</taxon>
        <taxon>Liliopsida</taxon>
        <taxon>Poales</taxon>
        <taxon>Poaceae</taxon>
        <taxon>PACMAD clade</taxon>
        <taxon>Arundinoideae</taxon>
        <taxon>Arundineae</taxon>
        <taxon>Arundo</taxon>
    </lineage>
</organism>
<reference evidence="1" key="1">
    <citation type="submission" date="2014-09" db="EMBL/GenBank/DDBJ databases">
        <authorList>
            <person name="Magalhaes I.L.F."/>
            <person name="Oliveira U."/>
            <person name="Santos F.R."/>
            <person name="Vidigal T.H.D.A."/>
            <person name="Brescovit A.D."/>
            <person name="Santos A.J."/>
        </authorList>
    </citation>
    <scope>NUCLEOTIDE SEQUENCE</scope>
    <source>
        <tissue evidence="1">Shoot tissue taken approximately 20 cm above the soil surface</tissue>
    </source>
</reference>
<protein>
    <submittedName>
        <fullName evidence="1">Uncharacterized protein</fullName>
    </submittedName>
</protein>
<evidence type="ECO:0000313" key="1">
    <source>
        <dbReference type="EMBL" id="JAE10867.1"/>
    </source>
</evidence>
<name>A0A0A9FES8_ARUDO</name>
<reference evidence="1" key="2">
    <citation type="journal article" date="2015" name="Data Brief">
        <title>Shoot transcriptome of the giant reed, Arundo donax.</title>
        <authorList>
            <person name="Barrero R.A."/>
            <person name="Guerrero F.D."/>
            <person name="Moolhuijzen P."/>
            <person name="Goolsby J.A."/>
            <person name="Tidwell J."/>
            <person name="Bellgard S.E."/>
            <person name="Bellgard M.I."/>
        </authorList>
    </citation>
    <scope>NUCLEOTIDE SEQUENCE</scope>
    <source>
        <tissue evidence="1">Shoot tissue taken approximately 20 cm above the soil surface</tissue>
    </source>
</reference>
<proteinExistence type="predicted"/>